<dbReference type="AlphaFoldDB" id="A0A0G0XCD3"/>
<evidence type="ECO:0008006" key="3">
    <source>
        <dbReference type="Google" id="ProtNLM"/>
    </source>
</evidence>
<protein>
    <recommendedName>
        <fullName evidence="3">Calcineurin-like phosphoesterase domain-containing protein</fullName>
    </recommendedName>
</protein>
<gene>
    <name evidence="1" type="ORF">UU80_C0006G0066</name>
</gene>
<dbReference type="Proteomes" id="UP000034920">
    <property type="component" value="Unassembled WGS sequence"/>
</dbReference>
<dbReference type="EMBL" id="LCCA01000006">
    <property type="protein sequence ID" value="KKS22540.1"/>
    <property type="molecule type" value="Genomic_DNA"/>
</dbReference>
<comment type="caution">
    <text evidence="1">The sequence shown here is derived from an EMBL/GenBank/DDBJ whole genome shotgun (WGS) entry which is preliminary data.</text>
</comment>
<evidence type="ECO:0000313" key="2">
    <source>
        <dbReference type="Proteomes" id="UP000034920"/>
    </source>
</evidence>
<organism evidence="1 2">
    <name type="scientific">candidate division WWE3 bacterium GW2011_GWA1_41_8</name>
    <dbReference type="NCBI Taxonomy" id="1619103"/>
    <lineage>
        <taxon>Bacteria</taxon>
        <taxon>Katanobacteria</taxon>
    </lineage>
</organism>
<proteinExistence type="predicted"/>
<sequence length="294" mass="33300">MEALRIDICLKGTEEFRIYSTGDFQDGDFASNTEAIKKCLDRCRNDPNGYLMIMGDIQNFMRPKVRGRIESILADDPNSRDEFDQNILKTVDDCIKKFNLDDPNLKKIGFLEGHHYANSRLGLFTTTQYMCSKVKAQYLGFFCWVQIIVEQKFPGGNRSGYVLNVGATHGCGGGKSSMTTAIRKMEETIKNWDVNILLRGHSNDLEGGFTNPIMRATTRTNSPLHIYPSPRLIVNCGGYTQGYQIGKTHYSELGQMSPQQIGYVIVHVKIEKHPHSKEGRKSAYLTYWPEPIPL</sequence>
<reference evidence="1 2" key="1">
    <citation type="journal article" date="2015" name="Nature">
        <title>rRNA introns, odd ribosomes, and small enigmatic genomes across a large radiation of phyla.</title>
        <authorList>
            <person name="Brown C.T."/>
            <person name="Hug L.A."/>
            <person name="Thomas B.C."/>
            <person name="Sharon I."/>
            <person name="Castelle C.J."/>
            <person name="Singh A."/>
            <person name="Wilkins M.J."/>
            <person name="Williams K.H."/>
            <person name="Banfield J.F."/>
        </authorList>
    </citation>
    <scope>NUCLEOTIDE SEQUENCE [LARGE SCALE GENOMIC DNA]</scope>
</reference>
<evidence type="ECO:0000313" key="1">
    <source>
        <dbReference type="EMBL" id="KKS22540.1"/>
    </source>
</evidence>
<name>A0A0G0XCD3_UNCKA</name>
<accession>A0A0G0XCD3</accession>